<comment type="caution">
    <text evidence="6">The sequence shown here is derived from an EMBL/GenBank/DDBJ whole genome shotgun (WGS) entry which is preliminary data.</text>
</comment>
<evidence type="ECO:0000256" key="1">
    <source>
        <dbReference type="ARBA" id="ARBA00022737"/>
    </source>
</evidence>
<dbReference type="PANTHER" id="PTHR32305">
    <property type="match status" value="1"/>
</dbReference>
<feature type="compositionally biased region" description="Gly residues" evidence="2">
    <location>
        <begin position="239"/>
        <end position="257"/>
    </location>
</feature>
<feature type="region of interest" description="Disordered" evidence="2">
    <location>
        <begin position="343"/>
        <end position="413"/>
    </location>
</feature>
<dbReference type="InterPro" id="IPR031325">
    <property type="entry name" value="RHS_repeat"/>
</dbReference>
<dbReference type="RefSeq" id="WP_006605892.1">
    <property type="nucleotide sequence ID" value="NZ_CP072931.1"/>
</dbReference>
<feature type="compositionally biased region" description="Basic and acidic residues" evidence="2">
    <location>
        <begin position="387"/>
        <end position="398"/>
    </location>
</feature>
<dbReference type="NCBIfam" id="TIGR03696">
    <property type="entry name" value="Rhs_assc_core"/>
    <property type="match status" value="1"/>
</dbReference>
<dbReference type="Gene3D" id="3.90.930.1">
    <property type="match status" value="1"/>
</dbReference>
<evidence type="ECO:0000259" key="3">
    <source>
        <dbReference type="Pfam" id="PF20148"/>
    </source>
</evidence>
<dbReference type="eggNOG" id="COG3209">
    <property type="taxonomic scope" value="Bacteria"/>
</dbReference>
<feature type="domain" description="DUF6531" evidence="3">
    <location>
        <begin position="412"/>
        <end position="483"/>
    </location>
</feature>
<feature type="compositionally biased region" description="Basic and acidic residues" evidence="2">
    <location>
        <begin position="343"/>
        <end position="367"/>
    </location>
</feature>
<organism evidence="6">
    <name type="scientific">Streptomyces auratus AGR0001</name>
    <dbReference type="NCBI Taxonomy" id="1160718"/>
    <lineage>
        <taxon>Bacteria</taxon>
        <taxon>Bacillati</taxon>
        <taxon>Actinomycetota</taxon>
        <taxon>Actinomycetes</taxon>
        <taxon>Kitasatosporales</taxon>
        <taxon>Streptomycetaceae</taxon>
        <taxon>Streptomyces</taxon>
    </lineage>
</organism>
<dbReference type="PATRIC" id="fig|1160718.3.peg.4426"/>
<dbReference type="EMBL" id="AJGV01000129">
    <property type="protein sequence ID" value="EJJ04830.1"/>
    <property type="molecule type" value="Genomic_DNA"/>
</dbReference>
<dbReference type="PRINTS" id="PR00394">
    <property type="entry name" value="RHSPROTEIN"/>
</dbReference>
<feature type="domain" description="Teneurin-like YD-shell" evidence="4">
    <location>
        <begin position="912"/>
        <end position="1024"/>
    </location>
</feature>
<evidence type="ECO:0000259" key="5">
    <source>
        <dbReference type="Pfam" id="PF25547"/>
    </source>
</evidence>
<proteinExistence type="predicted"/>
<dbReference type="Pfam" id="PF05593">
    <property type="entry name" value="RHS_repeat"/>
    <property type="match status" value="5"/>
</dbReference>
<sequence>MGVVLPGWADELLDLIGVSWPNVDEDDYREMANAMREFSDDIDEGASEAHTAIQSLVGSAGGSLAVEALNAHWGKINGQHLKGVADCGRMAATAMDGVAILIEGAKIGALVQLGILAAEVVAAQAAAPFTLGLSELGALGATQATRMILKRLFKEACQQVAEQVVSIALTPVEEALGAMVGDLVVQLGANALGVQDGVDLRHATKAGKEGFSQGVQDAKSSAKAAASGQMELLSADGPRAGGGGLGGGSHSGGGSGGFSFDKDEHDRAVTSLESAGGTFRNKAGGKIGRAKSHHGRTRGKDAIADAANVMLDKVIEGIEDAVKKTAKHLDDNMTRGIKQMAKNHHDNDKGLAEHFKGLGKNDKKDPKAPLGSAGKAGVKGAGGPSGRAREATDADPHGSSRPQDSVCSNGTDPIDLATGKMYLPQTDVELPGALPLVFRRRVESGYGAGKWFGPSWTSTADQRLEIDSRGLIFVHEDGLLLAYPHPQDETPVLPIEGPRWPMERTSEGGYTVSDPASGITWCFSEHTDSVALLDEISDRNGNFILFEYDTDGAPTGIQHGAGYHLKLVTEEGRIRGIYLTGASPQGSDQLLTSYSYTHGNLTAVANSSGLPLQFSYDQLNRVESWTDTNNRSYRYRYDDQDRCIAESGEAGHMSLRVDYGDRDESTGLRVTTTVSGSGHVRKFHINRANQVVAEIDATGGVTRTERDRHHRLVSTTDPLGRTTSFAYDEAGNTTSATRPDGRTATVAYNDLNLPVQLVGPDGGVWRYGYDERGNRTSVTDPKGASTQYVYDGRGNLAAVTDALGHTTLIECNRAGLPVTETSPQGAITRYERDAFGRITAVTDPLGVSTQLVWTVEGKLSARITPDGTRELWAYDGEGNCTSHVDALGGVTQFTYTHFDKLATRTGPDGARSTYSYDAELQLSKVTNAQGLEWSYSYDPEGRLISETDFDGATITYAYDAASQLISRTNALGQTITYEHDVLGQVTEKTLDGVRTSFAYNSAGYLVHAASPDATMLLERDAMGRVTSETVNGRTLLHAYDVQGRRTSRRTPMGTESQWRYDPVGNPIQLTASGREIRFQYDAAGREVGRHLGDDLAFKSTWGSSGRLIGHTVSTPSLTLQQRSYTYRPDGHLTAVEDNVSGTRRFDVDEVGRVTGVHARNWRESYVYDEAGNQTSADWPAKHPGAEARGSRTIDGTKVGRAGNVRYEHDAQGRVVLRQKTRLSRRPDTWHYEWDGEDRLVAVITPDGTRWRYVYDPLGRRIAKRRLTAAGDTAEETAFTWDGVNLAEQTTTSAAHKYPVTLTWDHDGLHPITQTERITALDASQGEIDQRFFAIVTDLVGTPTELVDLRGEVAWQTRSTLWGTTAWTSSSTAYTPLRFPGQYFDAETGLHYNFHRYYDPETARYATTDPLGLKPAPNPATYVANPHTWADPLGLAPEEGCPDKLKPGEIYIYRAVMPGELGDIMGPGHRRYRNGPGQEVKYFSETPEGAAAYARGAYHDFGKHDGYQPYTLTRAVIRRDVIPPENYLHHLADEGVDSPFILNTDQLRHAGRVRILPSMPHR</sequence>
<evidence type="ECO:0000313" key="6">
    <source>
        <dbReference type="EMBL" id="EJJ04830.1"/>
    </source>
</evidence>
<reference evidence="6" key="1">
    <citation type="journal article" date="2012" name="J. Bacteriol.">
        <title>Genome Sequence of Streptomyces auratus Strain AGR0001, a Phoslactomycin-Producing Actinomycete.</title>
        <authorList>
            <person name="Han X."/>
            <person name="Li M."/>
            <person name="Ding Z."/>
            <person name="Zhao J."/>
            <person name="Ji K."/>
            <person name="Wen M."/>
            <person name="Lu T."/>
        </authorList>
    </citation>
    <scope>NUCLEOTIDE SEQUENCE [LARGE SCALE GENOMIC DNA]</scope>
    <source>
        <strain evidence="6">AGR0001</strain>
    </source>
</reference>
<dbReference type="InterPro" id="IPR050708">
    <property type="entry name" value="T6SS_VgrG/RHS"/>
</dbReference>
<feature type="domain" description="Teneurin-like YD-shell" evidence="4">
    <location>
        <begin position="1150"/>
        <end position="1408"/>
    </location>
</feature>
<keyword evidence="1" id="KW-0677">Repeat</keyword>
<dbReference type="HOGENOM" id="CLU_001218_1_2_11"/>
<dbReference type="InterPro" id="IPR022385">
    <property type="entry name" value="Rhs_assc_core"/>
</dbReference>
<evidence type="ECO:0000256" key="2">
    <source>
        <dbReference type="SAM" id="MobiDB-lite"/>
    </source>
</evidence>
<protein>
    <submittedName>
        <fullName evidence="6">Rhs protein</fullName>
    </submittedName>
</protein>
<name>J2JXN3_9ACTN</name>
<dbReference type="Pfam" id="PF25547">
    <property type="entry name" value="WXG100_2"/>
    <property type="match status" value="1"/>
</dbReference>
<dbReference type="NCBIfam" id="TIGR01643">
    <property type="entry name" value="YD_repeat_2x"/>
    <property type="match status" value="9"/>
</dbReference>
<dbReference type="Pfam" id="PF20148">
    <property type="entry name" value="DUF6531"/>
    <property type="match status" value="1"/>
</dbReference>
<dbReference type="InterPro" id="IPR006530">
    <property type="entry name" value="YD"/>
</dbReference>
<dbReference type="Pfam" id="PF25023">
    <property type="entry name" value="TEN_YD-shell"/>
    <property type="match status" value="2"/>
</dbReference>
<feature type="region of interest" description="Disordered" evidence="2">
    <location>
        <begin position="226"/>
        <end position="300"/>
    </location>
</feature>
<accession>J2JXN3</accession>
<feature type="compositionally biased region" description="Polar residues" evidence="2">
    <location>
        <begin position="400"/>
        <end position="411"/>
    </location>
</feature>
<dbReference type="OrthoDB" id="4981820at2"/>
<dbReference type="Gene3D" id="2.180.10.10">
    <property type="entry name" value="RHS repeat-associated core"/>
    <property type="match status" value="3"/>
</dbReference>
<dbReference type="STRING" id="1160718.SU9_21880"/>
<dbReference type="PANTHER" id="PTHR32305:SF15">
    <property type="entry name" value="PROTEIN RHSA-RELATED"/>
    <property type="match status" value="1"/>
</dbReference>
<feature type="compositionally biased region" description="Basic residues" evidence="2">
    <location>
        <begin position="288"/>
        <end position="297"/>
    </location>
</feature>
<dbReference type="InterPro" id="IPR057746">
    <property type="entry name" value="CpnT-like_N"/>
</dbReference>
<dbReference type="InterPro" id="IPR056823">
    <property type="entry name" value="TEN-like_YD-shell"/>
</dbReference>
<evidence type="ECO:0000259" key="4">
    <source>
        <dbReference type="Pfam" id="PF25023"/>
    </source>
</evidence>
<dbReference type="InterPro" id="IPR045351">
    <property type="entry name" value="DUF6531"/>
</dbReference>
<feature type="domain" description="Outer membrane channel protein CpnT-like N-terminal" evidence="5">
    <location>
        <begin position="17"/>
        <end position="147"/>
    </location>
</feature>
<gene>
    <name evidence="6" type="ORF">SU9_21880</name>
</gene>